<evidence type="ECO:0000313" key="4">
    <source>
        <dbReference type="Proteomes" id="UP001486626"/>
    </source>
</evidence>
<dbReference type="EMBL" id="JAQJCQ010000002">
    <property type="protein sequence ID" value="MEL4890736.1"/>
    <property type="molecule type" value="Genomic_DNA"/>
</dbReference>
<dbReference type="InterPro" id="IPR043472">
    <property type="entry name" value="Macro_dom-like"/>
</dbReference>
<dbReference type="PANTHER" id="PTHR12521">
    <property type="entry name" value="PROTEIN C6ORF130"/>
    <property type="match status" value="1"/>
</dbReference>
<dbReference type="RefSeq" id="WP_342072587.1">
    <property type="nucleotide sequence ID" value="NZ_JAQJCQ010000002.1"/>
</dbReference>
<keyword evidence="4" id="KW-1185">Reference proteome</keyword>
<dbReference type="SUPFAM" id="SSF52949">
    <property type="entry name" value="Macro domain-like"/>
    <property type="match status" value="1"/>
</dbReference>
<evidence type="ECO:0000256" key="1">
    <source>
        <dbReference type="ARBA" id="ARBA00035885"/>
    </source>
</evidence>
<dbReference type="Pfam" id="PF01661">
    <property type="entry name" value="Macro"/>
    <property type="match status" value="1"/>
</dbReference>
<protein>
    <submittedName>
        <fullName evidence="3">Macro domain-containing protein</fullName>
    </submittedName>
</protein>
<dbReference type="PANTHER" id="PTHR12521:SF0">
    <property type="entry name" value="ADP-RIBOSE GLYCOHYDROLASE OARD1"/>
    <property type="match status" value="1"/>
</dbReference>
<name>A0ABU9L9J3_9XANT</name>
<proteinExistence type="predicted"/>
<organism evidence="3 4">
    <name type="scientific">Xanthomonas protegens</name>
    <dbReference type="NCBI Taxonomy" id="3380705"/>
    <lineage>
        <taxon>Bacteria</taxon>
        <taxon>Pseudomonadati</taxon>
        <taxon>Pseudomonadota</taxon>
        <taxon>Gammaproteobacteria</taxon>
        <taxon>Lysobacterales</taxon>
        <taxon>Lysobacteraceae</taxon>
        <taxon>Xanthomonas</taxon>
    </lineage>
</organism>
<gene>
    <name evidence="3" type="ORF">PIQ37_04835</name>
</gene>
<reference evidence="3 4" key="1">
    <citation type="journal article" date="2024" name="FEMS Microbiol. Lett.">
        <title>Xanthomonas protegens sp. nov., a novel rice seed-associated bacterium, provides in vivo protection against X. oryzae pv. oryzae, the bacterial leaf blight pathogen.</title>
        <authorList>
            <person name="Rana R."/>
            <person name="Sharma A."/>
            <person name="Madhavan V.N."/>
            <person name="Korpole S."/>
            <person name="Sonti R.V."/>
            <person name="Patel H.K."/>
            <person name="Patil P.B."/>
        </authorList>
    </citation>
    <scope>NUCLEOTIDE SEQUENCE [LARGE SCALE GENOMIC DNA]</scope>
    <source>
        <strain evidence="3 4">PPL118</strain>
    </source>
</reference>
<dbReference type="InterPro" id="IPR002589">
    <property type="entry name" value="Macro_dom"/>
</dbReference>
<dbReference type="CDD" id="cd02901">
    <property type="entry name" value="Macro_Poa1p-like"/>
    <property type="match status" value="1"/>
</dbReference>
<dbReference type="InterPro" id="IPR050892">
    <property type="entry name" value="ADP-ribose_metab_enzymes"/>
</dbReference>
<comment type="caution">
    <text evidence="3">The sequence shown here is derived from an EMBL/GenBank/DDBJ whole genome shotgun (WGS) entry which is preliminary data.</text>
</comment>
<evidence type="ECO:0000259" key="2">
    <source>
        <dbReference type="PROSITE" id="PS51154"/>
    </source>
</evidence>
<accession>A0ABU9L9J3</accession>
<dbReference type="Proteomes" id="UP001486626">
    <property type="component" value="Unassembled WGS sequence"/>
</dbReference>
<comment type="catalytic activity">
    <reaction evidence="1">
        <text>an N-(ADP-alpha-D-ribosyl)-thymidine in DNA + H2O = a thymidine in DNA + ADP-D-ribose</text>
        <dbReference type="Rhea" id="RHEA:71655"/>
        <dbReference type="Rhea" id="RHEA-COMP:13556"/>
        <dbReference type="Rhea" id="RHEA-COMP:18051"/>
        <dbReference type="ChEBI" id="CHEBI:15377"/>
        <dbReference type="ChEBI" id="CHEBI:57967"/>
        <dbReference type="ChEBI" id="CHEBI:137386"/>
        <dbReference type="ChEBI" id="CHEBI:191199"/>
    </reaction>
    <physiologicalReaction direction="left-to-right" evidence="1">
        <dbReference type="Rhea" id="RHEA:71656"/>
    </physiologicalReaction>
</comment>
<evidence type="ECO:0000313" key="3">
    <source>
        <dbReference type="EMBL" id="MEL4890736.1"/>
    </source>
</evidence>
<dbReference type="PROSITE" id="PS51154">
    <property type="entry name" value="MACRO"/>
    <property type="match status" value="1"/>
</dbReference>
<sequence>MLQDSQVRTCADVGSTRPASLGQAVGSAIRTRGVLQCGQATGATPGISPSMDRTMFKARIGDLFASHAHVHANAVNCAGIMGKGIAQEFKRRYPAMFEDYAVRCREGRVRIGEPYLYADASGIRILNFPTKRHWRSPSRLEDIAAGLDYLAAYLREWDVRSLALPPLGCGNGGLAWEEVGPLIYRTLAHLPVDIEVYAPYGTPLAQLETAFLSRPANASAEGAGKRTATQPGWIAIMEVLRRLQALPEARPIGRTLFQTLCWAMTELGVPTGLTFGTAGRGPRQGDVRPILTDLANRNWLHEQPQGRTMALRASPQYDKEHARFAAAYAPYDAEIAKAVDLFARIRNIDQAEDIMTVFQAARRLQVAHPGQRHDAQQLLAHLRDAHTNGASEEQQRTAKTAIDTLLALDWIRLR</sequence>
<feature type="domain" description="Macro" evidence="2">
    <location>
        <begin position="43"/>
        <end position="205"/>
    </location>
</feature>
<dbReference type="Gene3D" id="3.40.220.10">
    <property type="entry name" value="Leucine Aminopeptidase, subunit E, domain 1"/>
    <property type="match status" value="1"/>
</dbReference>
<dbReference type="SMART" id="SM00506">
    <property type="entry name" value="A1pp"/>
    <property type="match status" value="1"/>
</dbReference>